<dbReference type="AlphaFoldDB" id="A0A6M3M0P0"/>
<evidence type="ECO:0000313" key="1">
    <source>
        <dbReference type="EMBL" id="QJA98605.1"/>
    </source>
</evidence>
<proteinExistence type="predicted"/>
<protein>
    <submittedName>
        <fullName evidence="1">Uncharacterized protein</fullName>
    </submittedName>
</protein>
<gene>
    <name evidence="1" type="ORF">MM171A01695_0004</name>
</gene>
<dbReference type="EMBL" id="MT143594">
    <property type="protein sequence ID" value="QJA98605.1"/>
    <property type="molecule type" value="Genomic_DNA"/>
</dbReference>
<accession>A0A6M3M0P0</accession>
<name>A0A6M3M0P0_9ZZZZ</name>
<sequence length="70" mass="8282">MDKFTLHYLKESYKAEYGSLEGFNLWTRSPLSAKEYQSALRNADDARAYFNQMELRKGTKRLKEVILCKK</sequence>
<organism evidence="1">
    <name type="scientific">viral metagenome</name>
    <dbReference type="NCBI Taxonomy" id="1070528"/>
    <lineage>
        <taxon>unclassified sequences</taxon>
        <taxon>metagenomes</taxon>
        <taxon>organismal metagenomes</taxon>
    </lineage>
</organism>
<reference evidence="1" key="1">
    <citation type="submission" date="2020-03" db="EMBL/GenBank/DDBJ databases">
        <title>The deep terrestrial virosphere.</title>
        <authorList>
            <person name="Holmfeldt K."/>
            <person name="Nilsson E."/>
            <person name="Simone D."/>
            <person name="Lopez-Fernandez M."/>
            <person name="Wu X."/>
            <person name="de Brujin I."/>
            <person name="Lundin D."/>
            <person name="Andersson A."/>
            <person name="Bertilsson S."/>
            <person name="Dopson M."/>
        </authorList>
    </citation>
    <scope>NUCLEOTIDE SEQUENCE</scope>
    <source>
        <strain evidence="1">MM171A01695</strain>
    </source>
</reference>